<evidence type="ECO:0000313" key="3">
    <source>
        <dbReference type="Proteomes" id="UP000005426"/>
    </source>
</evidence>
<gene>
    <name evidence="2" type="ORF">TRIATDRAFT_85934</name>
</gene>
<keyword evidence="3" id="KW-1185">Reference proteome</keyword>
<dbReference type="AlphaFoldDB" id="G9P0Z8"/>
<protein>
    <recommendedName>
        <fullName evidence="4">Secreted protein</fullName>
    </recommendedName>
</protein>
<accession>G9P0Z8</accession>
<evidence type="ECO:0008006" key="4">
    <source>
        <dbReference type="Google" id="ProtNLM"/>
    </source>
</evidence>
<evidence type="ECO:0000313" key="2">
    <source>
        <dbReference type="EMBL" id="EHK43245.1"/>
    </source>
</evidence>
<feature type="signal peptide" evidence="1">
    <location>
        <begin position="1"/>
        <end position="21"/>
    </location>
</feature>
<dbReference type="HOGENOM" id="CLU_670960_0_0_1"/>
<comment type="caution">
    <text evidence="2">The sequence shown here is derived from an EMBL/GenBank/DDBJ whole genome shotgun (WGS) entry which is preliminary data.</text>
</comment>
<dbReference type="Proteomes" id="UP000005426">
    <property type="component" value="Unassembled WGS sequence"/>
</dbReference>
<evidence type="ECO:0000256" key="1">
    <source>
        <dbReference type="SAM" id="SignalP"/>
    </source>
</evidence>
<sequence>MAVSLFLHVSLLASLLSSFLARCLFREQASPGHQTVDGHLQACLVPQVVCMAWAHQAILSRPWGVLKARTLPAILISVLREGKSHGLRQHPETIPWQNPRQPANQYEQDDCISPIWPRMRAAGSSTDRPRLSPMHPRPSLADPFAGMPVVSLYSSRVTGNLLVANHMNTYTGYAIAYGEAGHFQEGTGLAASCAQNDLVCMDRQRRGCTSHSRELRQTSWSRRENKTASVQVHASVALGSGLHIVRRYMYEYFASPGRCAEARQGVHGTCTSVEKRGRRCALIGQCHSKLLRLAIRYSSRRVPLQSSFCVPGSDASHQMLTDTCHDSCAPEQEIKMASYLALLHAWKPVYEPNLLQPHGACKALESSASAFGLHLVPNCYCRRSSTQHMYLVPRRACMRAANVGVRSLVF</sequence>
<feature type="chain" id="PRO_5003524979" description="Secreted protein" evidence="1">
    <location>
        <begin position="22"/>
        <end position="410"/>
    </location>
</feature>
<organism evidence="2 3">
    <name type="scientific">Hypocrea atroviridis (strain ATCC 20476 / IMI 206040)</name>
    <name type="common">Trichoderma atroviride</name>
    <dbReference type="NCBI Taxonomy" id="452589"/>
    <lineage>
        <taxon>Eukaryota</taxon>
        <taxon>Fungi</taxon>
        <taxon>Dikarya</taxon>
        <taxon>Ascomycota</taxon>
        <taxon>Pezizomycotina</taxon>
        <taxon>Sordariomycetes</taxon>
        <taxon>Hypocreomycetidae</taxon>
        <taxon>Hypocreales</taxon>
        <taxon>Hypocreaceae</taxon>
        <taxon>Trichoderma</taxon>
    </lineage>
</organism>
<keyword evidence="1" id="KW-0732">Signal</keyword>
<name>G9P0Z8_HYPAI</name>
<proteinExistence type="predicted"/>
<reference evidence="2 3" key="1">
    <citation type="journal article" date="2011" name="Genome Biol.">
        <title>Comparative genome sequence analysis underscores mycoparasitism as the ancestral life style of Trichoderma.</title>
        <authorList>
            <person name="Kubicek C.P."/>
            <person name="Herrera-Estrella A."/>
            <person name="Seidl-Seiboth V."/>
            <person name="Martinez D.A."/>
            <person name="Druzhinina I.S."/>
            <person name="Thon M."/>
            <person name="Zeilinger S."/>
            <person name="Casas-Flores S."/>
            <person name="Horwitz B.A."/>
            <person name="Mukherjee P.K."/>
            <person name="Mukherjee M."/>
            <person name="Kredics L."/>
            <person name="Alcaraz L.D."/>
            <person name="Aerts A."/>
            <person name="Antal Z."/>
            <person name="Atanasova L."/>
            <person name="Cervantes-Badillo M.G."/>
            <person name="Challacombe J."/>
            <person name="Chertkov O."/>
            <person name="McCluskey K."/>
            <person name="Coulpier F."/>
            <person name="Deshpande N."/>
            <person name="von Doehren H."/>
            <person name="Ebbole D.J."/>
            <person name="Esquivel-Naranjo E.U."/>
            <person name="Fekete E."/>
            <person name="Flipphi M."/>
            <person name="Glaser F."/>
            <person name="Gomez-Rodriguez E.Y."/>
            <person name="Gruber S."/>
            <person name="Han C."/>
            <person name="Henrissat B."/>
            <person name="Hermosa R."/>
            <person name="Hernandez-Onate M."/>
            <person name="Karaffa L."/>
            <person name="Kosti I."/>
            <person name="Le Crom S."/>
            <person name="Lindquist E."/>
            <person name="Lucas S."/>
            <person name="Luebeck M."/>
            <person name="Luebeck P.S."/>
            <person name="Margeot A."/>
            <person name="Metz B."/>
            <person name="Misra M."/>
            <person name="Nevalainen H."/>
            <person name="Omann M."/>
            <person name="Packer N."/>
            <person name="Perrone G."/>
            <person name="Uresti-Rivera E.E."/>
            <person name="Salamov A."/>
            <person name="Schmoll M."/>
            <person name="Seiboth B."/>
            <person name="Shapiro H."/>
            <person name="Sukno S."/>
            <person name="Tamayo-Ramos J.A."/>
            <person name="Tisch D."/>
            <person name="Wiest A."/>
            <person name="Wilkinson H.H."/>
            <person name="Zhang M."/>
            <person name="Coutinho P.M."/>
            <person name="Kenerley C.M."/>
            <person name="Monte E."/>
            <person name="Baker S.E."/>
            <person name="Grigoriev I.V."/>
        </authorList>
    </citation>
    <scope>NUCLEOTIDE SEQUENCE [LARGE SCALE GENOMIC DNA]</scope>
    <source>
        <strain evidence="3">ATCC 20476 / IMI 206040</strain>
    </source>
</reference>
<dbReference type="EMBL" id="ABDG02000026">
    <property type="protein sequence ID" value="EHK43245.1"/>
    <property type="molecule type" value="Genomic_DNA"/>
</dbReference>